<keyword evidence="2" id="KW-0805">Transcription regulation</keyword>
<dbReference type="CDD" id="cd00266">
    <property type="entry name" value="MADS_SRF_like"/>
    <property type="match status" value="1"/>
</dbReference>
<keyword evidence="9" id="KW-1185">Reference proteome</keyword>
<dbReference type="Proteomes" id="UP000682877">
    <property type="component" value="Chromosome 1"/>
</dbReference>
<dbReference type="Gene3D" id="3.40.1810.10">
    <property type="entry name" value="Transcription factor, MADS-box"/>
    <property type="match status" value="1"/>
</dbReference>
<organism evidence="8 9">
    <name type="scientific">Arabidopsis arenosa</name>
    <name type="common">Sand rock-cress</name>
    <name type="synonym">Cardaminopsis arenosa</name>
    <dbReference type="NCBI Taxonomy" id="38785"/>
    <lineage>
        <taxon>Eukaryota</taxon>
        <taxon>Viridiplantae</taxon>
        <taxon>Streptophyta</taxon>
        <taxon>Embryophyta</taxon>
        <taxon>Tracheophyta</taxon>
        <taxon>Spermatophyta</taxon>
        <taxon>Magnoliopsida</taxon>
        <taxon>eudicotyledons</taxon>
        <taxon>Gunneridae</taxon>
        <taxon>Pentapetalae</taxon>
        <taxon>rosids</taxon>
        <taxon>malvids</taxon>
        <taxon>Brassicales</taxon>
        <taxon>Brassicaceae</taxon>
        <taxon>Camelineae</taxon>
        <taxon>Arabidopsis</taxon>
    </lineage>
</organism>
<reference evidence="8" key="1">
    <citation type="submission" date="2021-01" db="EMBL/GenBank/DDBJ databases">
        <authorList>
            <person name="Bezrukov I."/>
        </authorList>
    </citation>
    <scope>NUCLEOTIDE SEQUENCE</scope>
</reference>
<keyword evidence="6" id="KW-0539">Nucleus</keyword>
<dbReference type="SMART" id="SM00432">
    <property type="entry name" value="MADS"/>
    <property type="match status" value="1"/>
</dbReference>
<dbReference type="AlphaFoldDB" id="A0A8S1ZKR4"/>
<dbReference type="FunFam" id="3.40.1810.10:FF:000046">
    <property type="entry name" value="Agamous-like MADS-box protein AGL92"/>
    <property type="match status" value="1"/>
</dbReference>
<dbReference type="PROSITE" id="PS50066">
    <property type="entry name" value="MADS_BOX_2"/>
    <property type="match status" value="1"/>
</dbReference>
<proteinExistence type="predicted"/>
<dbReference type="EMBL" id="LR999451">
    <property type="protein sequence ID" value="CAE5959331.1"/>
    <property type="molecule type" value="Genomic_DNA"/>
</dbReference>
<dbReference type="GO" id="GO:0000981">
    <property type="term" value="F:DNA-binding transcription factor activity, RNA polymerase II-specific"/>
    <property type="evidence" value="ECO:0007669"/>
    <property type="project" value="InterPro"/>
</dbReference>
<evidence type="ECO:0000256" key="6">
    <source>
        <dbReference type="ARBA" id="ARBA00023242"/>
    </source>
</evidence>
<dbReference type="GO" id="GO:0046983">
    <property type="term" value="F:protein dimerization activity"/>
    <property type="evidence" value="ECO:0007669"/>
    <property type="project" value="InterPro"/>
</dbReference>
<protein>
    <recommendedName>
        <fullName evidence="7">MADS-box domain-containing protein</fullName>
    </recommendedName>
</protein>
<name>A0A8S1ZKR4_ARAAE</name>
<dbReference type="GO" id="GO:0045944">
    <property type="term" value="P:positive regulation of transcription by RNA polymerase II"/>
    <property type="evidence" value="ECO:0007669"/>
    <property type="project" value="InterPro"/>
</dbReference>
<evidence type="ECO:0000256" key="3">
    <source>
        <dbReference type="ARBA" id="ARBA00023054"/>
    </source>
</evidence>
<comment type="subcellular location">
    <subcellularLocation>
        <location evidence="1">Nucleus</location>
    </subcellularLocation>
</comment>
<evidence type="ECO:0000256" key="1">
    <source>
        <dbReference type="ARBA" id="ARBA00004123"/>
    </source>
</evidence>
<dbReference type="InterPro" id="IPR036879">
    <property type="entry name" value="TF_MADSbox_sf"/>
</dbReference>
<keyword evidence="5" id="KW-0804">Transcription</keyword>
<dbReference type="GO" id="GO:0000987">
    <property type="term" value="F:cis-regulatory region sequence-specific DNA binding"/>
    <property type="evidence" value="ECO:0007669"/>
    <property type="project" value="InterPro"/>
</dbReference>
<evidence type="ECO:0000313" key="9">
    <source>
        <dbReference type="Proteomes" id="UP000682877"/>
    </source>
</evidence>
<sequence>MRSKLKLSFIANNNVRRTTFKKRKGGITKKLHDLTTLCDVKACAVIYSPYENPTVWPSTEGVKEAVSEFMERPVTEQSKRMMNHETFLQGRITKETKKLERLRRENRESELKQFMFDCVGGKMSEHQYDARDLQDLSSHIDHYINKLKSRLNLLTNNGESSSSFPPPLHTSVAGAGAAPLAVVGAGLPMNQNQYEPVQPYIPTGLSDHIQYQNMNLNQNQQEPVHYQALVDFNNPIQHGTYDMNMNQNMSFDPNQYPFQHDPFMNMLMEYPHQQVGGYVGDHAHIPFMDGNYNYHQLPTVGLTTTGHMPATTTTTTTTVTTTTDVSAPYINNHL</sequence>
<dbReference type="PANTHER" id="PTHR48019">
    <property type="entry name" value="SERUM RESPONSE FACTOR HOMOLOG"/>
    <property type="match status" value="1"/>
</dbReference>
<evidence type="ECO:0000313" key="8">
    <source>
        <dbReference type="EMBL" id="CAE5959331.1"/>
    </source>
</evidence>
<evidence type="ECO:0000259" key="7">
    <source>
        <dbReference type="PROSITE" id="PS50066"/>
    </source>
</evidence>
<feature type="domain" description="MADS-box" evidence="7">
    <location>
        <begin position="1"/>
        <end position="48"/>
    </location>
</feature>
<dbReference type="SUPFAM" id="SSF55455">
    <property type="entry name" value="SRF-like"/>
    <property type="match status" value="1"/>
</dbReference>
<evidence type="ECO:0000256" key="4">
    <source>
        <dbReference type="ARBA" id="ARBA00023125"/>
    </source>
</evidence>
<dbReference type="InterPro" id="IPR002100">
    <property type="entry name" value="TF_MADSbox"/>
</dbReference>
<keyword evidence="3" id="KW-0175">Coiled coil</keyword>
<gene>
    <name evidence="8" type="ORF">AARE701A_LOCUS2866</name>
</gene>
<evidence type="ECO:0000256" key="2">
    <source>
        <dbReference type="ARBA" id="ARBA00023015"/>
    </source>
</evidence>
<dbReference type="Pfam" id="PF00319">
    <property type="entry name" value="SRF-TF"/>
    <property type="match status" value="1"/>
</dbReference>
<dbReference type="GO" id="GO:0005634">
    <property type="term" value="C:nucleus"/>
    <property type="evidence" value="ECO:0007669"/>
    <property type="project" value="UniProtKB-SubCell"/>
</dbReference>
<evidence type="ECO:0000256" key="5">
    <source>
        <dbReference type="ARBA" id="ARBA00023163"/>
    </source>
</evidence>
<accession>A0A8S1ZKR4</accession>
<keyword evidence="4" id="KW-0238">DNA-binding</keyword>
<dbReference type="InterPro" id="IPR050142">
    <property type="entry name" value="MADS-box/MEF2_TF"/>
</dbReference>
<dbReference type="PRINTS" id="PR00404">
    <property type="entry name" value="MADSDOMAIN"/>
</dbReference>
<dbReference type="InterPro" id="IPR033897">
    <property type="entry name" value="SRF-like_MADS-box"/>
</dbReference>